<evidence type="ECO:0000256" key="1">
    <source>
        <dbReference type="ARBA" id="ARBA00001936"/>
    </source>
</evidence>
<dbReference type="InterPro" id="IPR051134">
    <property type="entry name" value="PPP_phosphatase"/>
</dbReference>
<keyword evidence="3" id="KW-0464">Manganese</keyword>
<keyword evidence="5" id="KW-1185">Reference proteome</keyword>
<dbReference type="PANTHER" id="PTHR45668:SF5">
    <property type="entry name" value="SERINE_THREONINE-PROTEIN PHOSPHATASE 5"/>
    <property type="match status" value="1"/>
</dbReference>
<name>A0A9P8TS77_WICPI</name>
<dbReference type="PANTHER" id="PTHR45668">
    <property type="entry name" value="SERINE/THREONINE-PROTEIN PHOSPHATASE 5-RELATED"/>
    <property type="match status" value="1"/>
</dbReference>
<protein>
    <submittedName>
        <fullName evidence="4">Uncharacterized protein</fullName>
    </submittedName>
</protein>
<evidence type="ECO:0000256" key="2">
    <source>
        <dbReference type="ARBA" id="ARBA00022723"/>
    </source>
</evidence>
<feature type="non-terminal residue" evidence="4">
    <location>
        <position position="1"/>
    </location>
</feature>
<dbReference type="OrthoDB" id="445564at2759"/>
<keyword evidence="2" id="KW-0479">Metal-binding</keyword>
<evidence type="ECO:0000313" key="4">
    <source>
        <dbReference type="EMBL" id="KAH3688311.1"/>
    </source>
</evidence>
<evidence type="ECO:0000256" key="3">
    <source>
        <dbReference type="ARBA" id="ARBA00023211"/>
    </source>
</evidence>
<dbReference type="Gene3D" id="3.60.21.10">
    <property type="match status" value="1"/>
</dbReference>
<dbReference type="SUPFAM" id="SSF56300">
    <property type="entry name" value="Metallo-dependent phosphatases"/>
    <property type="match status" value="1"/>
</dbReference>
<gene>
    <name evidence="4" type="ORF">WICPIJ_000705</name>
</gene>
<dbReference type="AlphaFoldDB" id="A0A9P8TS77"/>
<organism evidence="4 5">
    <name type="scientific">Wickerhamomyces pijperi</name>
    <name type="common">Yeast</name>
    <name type="synonym">Pichia pijperi</name>
    <dbReference type="NCBI Taxonomy" id="599730"/>
    <lineage>
        <taxon>Eukaryota</taxon>
        <taxon>Fungi</taxon>
        <taxon>Dikarya</taxon>
        <taxon>Ascomycota</taxon>
        <taxon>Saccharomycotina</taxon>
        <taxon>Saccharomycetes</taxon>
        <taxon>Phaffomycetales</taxon>
        <taxon>Wickerhamomycetaceae</taxon>
        <taxon>Wickerhamomyces</taxon>
    </lineage>
</organism>
<dbReference type="GO" id="GO:0046872">
    <property type="term" value="F:metal ion binding"/>
    <property type="evidence" value="ECO:0007669"/>
    <property type="project" value="UniProtKB-KW"/>
</dbReference>
<accession>A0A9P8TS77</accession>
<dbReference type="EMBL" id="JAEUBG010000430">
    <property type="protein sequence ID" value="KAH3688311.1"/>
    <property type="molecule type" value="Genomic_DNA"/>
</dbReference>
<evidence type="ECO:0000313" key="5">
    <source>
        <dbReference type="Proteomes" id="UP000774326"/>
    </source>
</evidence>
<reference evidence="4" key="2">
    <citation type="submission" date="2021-01" db="EMBL/GenBank/DDBJ databases">
        <authorList>
            <person name="Schikora-Tamarit M.A."/>
        </authorList>
    </citation>
    <scope>NUCLEOTIDE SEQUENCE</scope>
    <source>
        <strain evidence="4">CBS2887</strain>
    </source>
</reference>
<dbReference type="Proteomes" id="UP000774326">
    <property type="component" value="Unassembled WGS sequence"/>
</dbReference>
<sequence length="75" mass="8584">VIRSHEVRMEGYSKQHNGKLITIFSAPNYCDSTGNKGALIHVDYTNGETELTFTQYQAAEHPDIRPMAYTTNRMY</sequence>
<dbReference type="InterPro" id="IPR029052">
    <property type="entry name" value="Metallo-depent_PP-like"/>
</dbReference>
<proteinExistence type="predicted"/>
<reference evidence="4" key="1">
    <citation type="journal article" date="2021" name="Open Biol.">
        <title>Shared evolutionary footprints suggest mitochondrial oxidative damage underlies multiple complex I losses in fungi.</title>
        <authorList>
            <person name="Schikora-Tamarit M.A."/>
            <person name="Marcet-Houben M."/>
            <person name="Nosek J."/>
            <person name="Gabaldon T."/>
        </authorList>
    </citation>
    <scope>NUCLEOTIDE SEQUENCE</scope>
    <source>
        <strain evidence="4">CBS2887</strain>
    </source>
</reference>
<comment type="cofactor">
    <cofactor evidence="1">
        <name>Mn(2+)</name>
        <dbReference type="ChEBI" id="CHEBI:29035"/>
    </cofactor>
</comment>
<comment type="caution">
    <text evidence="4">The sequence shown here is derived from an EMBL/GenBank/DDBJ whole genome shotgun (WGS) entry which is preliminary data.</text>
</comment>